<comment type="catalytic activity">
    <reaction evidence="25">
        <text>a very-long-chain 2,3-saturated fatty acyl-CoA + oxidized [electron-transfer flavoprotein] + H(+) = a very-long-chain (2E)-enoyl-CoA + reduced [electron-transfer flavoprotein]</text>
        <dbReference type="Rhea" id="RHEA:19181"/>
        <dbReference type="Rhea" id="RHEA-COMP:10685"/>
        <dbReference type="Rhea" id="RHEA-COMP:10686"/>
        <dbReference type="ChEBI" id="CHEBI:15378"/>
        <dbReference type="ChEBI" id="CHEBI:57692"/>
        <dbReference type="ChEBI" id="CHEBI:58307"/>
        <dbReference type="ChEBI" id="CHEBI:83724"/>
        <dbReference type="ChEBI" id="CHEBI:83728"/>
        <dbReference type="EC" id="1.3.8.9"/>
    </reaction>
    <physiologicalReaction direction="left-to-right" evidence="25">
        <dbReference type="Rhea" id="RHEA:19182"/>
    </physiologicalReaction>
</comment>
<dbReference type="CDD" id="cd01161">
    <property type="entry name" value="VLCAD"/>
    <property type="match status" value="1"/>
</dbReference>
<dbReference type="Gene3D" id="2.40.110.10">
    <property type="entry name" value="Butyryl-CoA Dehydrogenase, subunit A, domain 2"/>
    <property type="match status" value="1"/>
</dbReference>
<evidence type="ECO:0000256" key="12">
    <source>
        <dbReference type="ARBA" id="ARBA00022990"/>
    </source>
</evidence>
<dbReference type="InterPro" id="IPR009100">
    <property type="entry name" value="AcylCoA_DH/oxidase_NM_dom_sf"/>
</dbReference>
<evidence type="ECO:0000256" key="5">
    <source>
        <dbReference type="ARBA" id="ARBA00022553"/>
    </source>
</evidence>
<comment type="subunit">
    <text evidence="20">Homodimer. Homodimerizes after import into the mitochondrion.</text>
</comment>
<evidence type="ECO:0000256" key="8">
    <source>
        <dbReference type="ARBA" id="ARBA00022799"/>
    </source>
</evidence>
<comment type="pathway">
    <text evidence="3">Lipid metabolism; mitochondrial fatty acid beta-oxidation.</text>
</comment>
<evidence type="ECO:0000256" key="2">
    <source>
        <dbReference type="ARBA" id="ARBA00004637"/>
    </source>
</evidence>
<dbReference type="InterPro" id="IPR046373">
    <property type="entry name" value="Acyl-CoA_Oxase/DH_mid-dom_sf"/>
</dbReference>
<dbReference type="InterPro" id="IPR006089">
    <property type="entry name" value="Acyl-CoA_DH_CS"/>
</dbReference>
<comment type="catalytic activity">
    <reaction evidence="27">
        <text>octadecanoyl-CoA + oxidized [electron-transfer flavoprotein] + H(+) = (2E)-octadecenoyl-CoA + reduced [electron-transfer flavoprotein]</text>
        <dbReference type="Rhea" id="RHEA:47240"/>
        <dbReference type="Rhea" id="RHEA-COMP:10685"/>
        <dbReference type="Rhea" id="RHEA-COMP:10686"/>
        <dbReference type="ChEBI" id="CHEBI:15378"/>
        <dbReference type="ChEBI" id="CHEBI:57394"/>
        <dbReference type="ChEBI" id="CHEBI:57692"/>
        <dbReference type="ChEBI" id="CHEBI:58307"/>
        <dbReference type="ChEBI" id="CHEBI:71412"/>
    </reaction>
    <physiologicalReaction direction="left-to-right" evidence="27">
        <dbReference type="Rhea" id="RHEA:47241"/>
    </physiologicalReaction>
</comment>
<keyword evidence="5" id="KW-0597">Phosphoprotein</keyword>
<evidence type="ECO:0000256" key="6">
    <source>
        <dbReference type="ARBA" id="ARBA00022630"/>
    </source>
</evidence>
<feature type="region of interest" description="Disordered" evidence="29">
    <location>
        <begin position="21"/>
        <end position="90"/>
    </location>
</feature>
<keyword evidence="9 28" id="KW-0274">FAD</keyword>
<accession>A0A1D1UJX8</accession>
<evidence type="ECO:0000256" key="10">
    <source>
        <dbReference type="ARBA" id="ARBA00022832"/>
    </source>
</evidence>
<dbReference type="GO" id="GO:0005743">
    <property type="term" value="C:mitochondrial inner membrane"/>
    <property type="evidence" value="ECO:0007669"/>
    <property type="project" value="UniProtKB-SubCell"/>
</dbReference>
<dbReference type="PROSITE" id="PS00073">
    <property type="entry name" value="ACYL_COA_DH_2"/>
    <property type="match status" value="1"/>
</dbReference>
<dbReference type="GO" id="GO:0050660">
    <property type="term" value="F:flavin adenine dinucleotide binding"/>
    <property type="evidence" value="ECO:0007669"/>
    <property type="project" value="InterPro"/>
</dbReference>
<feature type="domain" description="Acyl-CoA dehydrogenase/oxidase N-terminal" evidence="32">
    <location>
        <begin position="128"/>
        <end position="234"/>
    </location>
</feature>
<dbReference type="Proteomes" id="UP000186922">
    <property type="component" value="Unassembled WGS sequence"/>
</dbReference>
<evidence type="ECO:0000259" key="33">
    <source>
        <dbReference type="Pfam" id="PF21343"/>
    </source>
</evidence>
<evidence type="ECO:0000256" key="11">
    <source>
        <dbReference type="ARBA" id="ARBA00022946"/>
    </source>
</evidence>
<reference evidence="34 35" key="1">
    <citation type="journal article" date="2016" name="Nat. Commun.">
        <title>Extremotolerant tardigrade genome and improved radiotolerance of human cultured cells by tardigrade-unique protein.</title>
        <authorList>
            <person name="Hashimoto T."/>
            <person name="Horikawa D.D."/>
            <person name="Saito Y."/>
            <person name="Kuwahara H."/>
            <person name="Kozuka-Hata H."/>
            <person name="Shin-I T."/>
            <person name="Minakuchi Y."/>
            <person name="Ohishi K."/>
            <person name="Motoyama A."/>
            <person name="Aizu T."/>
            <person name="Enomoto A."/>
            <person name="Kondo K."/>
            <person name="Tanaka S."/>
            <person name="Hara Y."/>
            <person name="Koshikawa S."/>
            <person name="Sagara H."/>
            <person name="Miura T."/>
            <person name="Yokobori S."/>
            <person name="Miyagawa K."/>
            <person name="Suzuki Y."/>
            <person name="Kubo T."/>
            <person name="Oyama M."/>
            <person name="Kohara Y."/>
            <person name="Fujiyama A."/>
            <person name="Arakawa K."/>
            <person name="Katayama T."/>
            <person name="Toyoda A."/>
            <person name="Kunieda T."/>
        </authorList>
    </citation>
    <scope>NUCLEOTIDE SEQUENCE [LARGE SCALE GENOMIC DNA]</scope>
    <source>
        <strain evidence="34 35">YOKOZUNA-1</strain>
    </source>
</reference>
<dbReference type="FunFam" id="2.40.110.10:FF:000006">
    <property type="entry name" value="very long-chain specific acyl-CoA dehydrogenase, mitochondrial"/>
    <property type="match status" value="1"/>
</dbReference>
<evidence type="ECO:0000256" key="1">
    <source>
        <dbReference type="ARBA" id="ARBA00001974"/>
    </source>
</evidence>
<feature type="compositionally biased region" description="Low complexity" evidence="29">
    <location>
        <begin position="21"/>
        <end position="30"/>
    </location>
</feature>
<dbReference type="Pfam" id="PF02770">
    <property type="entry name" value="Acyl-CoA_dh_M"/>
    <property type="match status" value="1"/>
</dbReference>
<keyword evidence="8" id="KW-0702">S-nitrosylation</keyword>
<keyword evidence="14" id="KW-0443">Lipid metabolism</keyword>
<evidence type="ECO:0000256" key="28">
    <source>
        <dbReference type="RuleBase" id="RU362125"/>
    </source>
</evidence>
<keyword evidence="12" id="KW-0007">Acetylation</keyword>
<evidence type="ECO:0000256" key="3">
    <source>
        <dbReference type="ARBA" id="ARBA00005198"/>
    </source>
</evidence>
<dbReference type="InterPro" id="IPR036250">
    <property type="entry name" value="AcylCo_DH-like_C"/>
</dbReference>
<dbReference type="EC" id="1.3.8.9" evidence="17"/>
<dbReference type="Gene3D" id="1.20.140.10">
    <property type="entry name" value="Butyryl-CoA Dehydrogenase, subunit A, domain 3"/>
    <property type="match status" value="2"/>
</dbReference>
<keyword evidence="15" id="KW-0496">Mitochondrion</keyword>
<dbReference type="InterPro" id="IPR013786">
    <property type="entry name" value="AcylCoA_DH/ox_N"/>
</dbReference>
<comment type="catalytic activity">
    <reaction evidence="23">
        <text>tetracosanoyl-CoA + oxidized [electron-transfer flavoprotein] + H(+) = (2E)-tetracosenoyl-CoA + reduced [electron-transfer flavoprotein]</text>
        <dbReference type="Rhea" id="RHEA:47232"/>
        <dbReference type="Rhea" id="RHEA-COMP:10685"/>
        <dbReference type="Rhea" id="RHEA-COMP:10686"/>
        <dbReference type="ChEBI" id="CHEBI:15378"/>
        <dbReference type="ChEBI" id="CHEBI:57692"/>
        <dbReference type="ChEBI" id="CHEBI:58307"/>
        <dbReference type="ChEBI" id="CHEBI:65052"/>
        <dbReference type="ChEBI" id="CHEBI:74693"/>
    </reaction>
    <physiologicalReaction direction="left-to-right" evidence="23">
        <dbReference type="Rhea" id="RHEA:47233"/>
    </physiologicalReaction>
</comment>
<name>A0A1D1UJX8_RAMVA</name>
<dbReference type="InterPro" id="IPR049448">
    <property type="entry name" value="ACAD9/ACADV-like_C"/>
</dbReference>
<dbReference type="InterPro" id="IPR006091">
    <property type="entry name" value="Acyl-CoA_Oxase/DH_mid-dom"/>
</dbReference>
<feature type="domain" description="Acyl-CoA dehydrogenase/oxidase C-terminal" evidence="30">
    <location>
        <begin position="350"/>
        <end position="496"/>
    </location>
</feature>
<evidence type="ECO:0000256" key="22">
    <source>
        <dbReference type="ARBA" id="ARBA00047916"/>
    </source>
</evidence>
<keyword evidence="16" id="KW-0472">Membrane</keyword>
<comment type="catalytic activity">
    <reaction evidence="26">
        <text>eicosanoyl-CoA + oxidized [electron-transfer flavoprotein] + H(+) = (2E)-eicosenoyl-CoA + reduced [electron-transfer flavoprotein]</text>
        <dbReference type="Rhea" id="RHEA:47236"/>
        <dbReference type="Rhea" id="RHEA-COMP:10685"/>
        <dbReference type="Rhea" id="RHEA-COMP:10686"/>
        <dbReference type="ChEBI" id="CHEBI:15378"/>
        <dbReference type="ChEBI" id="CHEBI:57380"/>
        <dbReference type="ChEBI" id="CHEBI:57692"/>
        <dbReference type="ChEBI" id="CHEBI:58307"/>
        <dbReference type="ChEBI" id="CHEBI:74691"/>
    </reaction>
    <physiologicalReaction direction="left-to-right" evidence="26">
        <dbReference type="Rhea" id="RHEA:47237"/>
    </physiologicalReaction>
</comment>
<evidence type="ECO:0000256" key="9">
    <source>
        <dbReference type="ARBA" id="ARBA00022827"/>
    </source>
</evidence>
<proteinExistence type="inferred from homology"/>
<evidence type="ECO:0000256" key="23">
    <source>
        <dbReference type="ARBA" id="ARBA00048086"/>
    </source>
</evidence>
<keyword evidence="35" id="KW-1185">Reference proteome</keyword>
<feature type="domain" description="Acyl-CoA oxidase/dehydrogenase middle" evidence="31">
    <location>
        <begin position="238"/>
        <end position="338"/>
    </location>
</feature>
<dbReference type="Gene3D" id="1.10.540.10">
    <property type="entry name" value="Acyl-CoA dehydrogenase/oxidase, N-terminal domain"/>
    <property type="match status" value="1"/>
</dbReference>
<feature type="domain" description="ACAD9/ACADV-like C-terminal" evidence="33">
    <location>
        <begin position="552"/>
        <end position="669"/>
    </location>
</feature>
<dbReference type="OrthoDB" id="2588832at2759"/>
<evidence type="ECO:0000256" key="21">
    <source>
        <dbReference type="ARBA" id="ARBA00047893"/>
    </source>
</evidence>
<dbReference type="Pfam" id="PF02771">
    <property type="entry name" value="Acyl-CoA_dh_N"/>
    <property type="match status" value="1"/>
</dbReference>
<comment type="catalytic activity">
    <reaction evidence="21">
        <text>dodecanoyl-CoA + oxidized [electron-transfer flavoprotein] + H(+) = (2E)-dodecenoyl-CoA + reduced [electron-transfer flavoprotein]</text>
        <dbReference type="Rhea" id="RHEA:47296"/>
        <dbReference type="Rhea" id="RHEA-COMP:10685"/>
        <dbReference type="Rhea" id="RHEA-COMP:10686"/>
        <dbReference type="ChEBI" id="CHEBI:15378"/>
        <dbReference type="ChEBI" id="CHEBI:57330"/>
        <dbReference type="ChEBI" id="CHEBI:57375"/>
        <dbReference type="ChEBI" id="CHEBI:57692"/>
        <dbReference type="ChEBI" id="CHEBI:58307"/>
    </reaction>
    <physiologicalReaction direction="left-to-right" evidence="21">
        <dbReference type="Rhea" id="RHEA:47297"/>
    </physiologicalReaction>
</comment>
<dbReference type="SUPFAM" id="SSF47203">
    <property type="entry name" value="Acyl-CoA dehydrogenase C-terminal domain-like"/>
    <property type="match status" value="1"/>
</dbReference>
<dbReference type="SUPFAM" id="SSF56645">
    <property type="entry name" value="Acyl-CoA dehydrogenase NM domain-like"/>
    <property type="match status" value="1"/>
</dbReference>
<keyword evidence="6 28" id="KW-0285">Flavoprotein</keyword>
<comment type="function">
    <text evidence="19">Very long-chain specific acyl-CoA dehydrogenase is one of the acyl-CoA dehydrogenases that catalyze the first step of mitochondrial fatty acid beta-oxidation, an aerobic process breaking down fatty acids into acetyl-CoA and allowing the production of energy from fats. The first step of fatty acid beta-oxidation consists in the removal of one hydrogen from C-2 and C-3 of the straight-chain fatty acyl-CoA thioester, resulting in the formation of trans-2-enoyl-CoA. Among the different mitochondrial acyl-CoA dehydrogenases, very long-chain specific acyl-CoA dehydrogenase acts specifically on acyl-CoAs with saturated 12 to 24 carbons long primary chains.</text>
</comment>
<keyword evidence="7" id="KW-0999">Mitochondrion inner membrane</keyword>
<evidence type="ECO:0000256" key="26">
    <source>
        <dbReference type="ARBA" id="ARBA00049140"/>
    </source>
</evidence>
<evidence type="ECO:0000256" key="15">
    <source>
        <dbReference type="ARBA" id="ARBA00023128"/>
    </source>
</evidence>
<evidence type="ECO:0000256" key="16">
    <source>
        <dbReference type="ARBA" id="ARBA00023136"/>
    </source>
</evidence>
<evidence type="ECO:0000256" key="14">
    <source>
        <dbReference type="ARBA" id="ARBA00023098"/>
    </source>
</evidence>
<evidence type="ECO:0000256" key="7">
    <source>
        <dbReference type="ARBA" id="ARBA00022792"/>
    </source>
</evidence>
<dbReference type="AlphaFoldDB" id="A0A1D1UJX8"/>
<evidence type="ECO:0000256" key="27">
    <source>
        <dbReference type="ARBA" id="ARBA00049224"/>
    </source>
</evidence>
<evidence type="ECO:0000256" key="4">
    <source>
        <dbReference type="ARBA" id="ARBA00009347"/>
    </source>
</evidence>
<keyword evidence="11" id="KW-0809">Transit peptide</keyword>
<evidence type="ECO:0000256" key="17">
    <source>
        <dbReference type="ARBA" id="ARBA00039034"/>
    </source>
</evidence>
<evidence type="ECO:0000313" key="35">
    <source>
        <dbReference type="Proteomes" id="UP000186922"/>
    </source>
</evidence>
<dbReference type="FunFam" id="1.20.140.10:FF:000008">
    <property type="entry name" value="acyl-CoA dehydrogenase family member 9, mitochondrial"/>
    <property type="match status" value="1"/>
</dbReference>
<comment type="catalytic activity">
    <reaction evidence="24">
        <text>tetradecanoyl-CoA + oxidized [electron-transfer flavoprotein] + H(+) = (2E)-tetradecenoyl-CoA + reduced [electron-transfer flavoprotein]</text>
        <dbReference type="Rhea" id="RHEA:47316"/>
        <dbReference type="Rhea" id="RHEA-COMP:10685"/>
        <dbReference type="Rhea" id="RHEA-COMP:10686"/>
        <dbReference type="ChEBI" id="CHEBI:15378"/>
        <dbReference type="ChEBI" id="CHEBI:57385"/>
        <dbReference type="ChEBI" id="CHEBI:57692"/>
        <dbReference type="ChEBI" id="CHEBI:58307"/>
        <dbReference type="ChEBI" id="CHEBI:61405"/>
    </reaction>
    <physiologicalReaction direction="left-to-right" evidence="24">
        <dbReference type="Rhea" id="RHEA:47317"/>
    </physiologicalReaction>
</comment>
<evidence type="ECO:0000256" key="20">
    <source>
        <dbReference type="ARBA" id="ARBA00046812"/>
    </source>
</evidence>
<evidence type="ECO:0000259" key="30">
    <source>
        <dbReference type="Pfam" id="PF00441"/>
    </source>
</evidence>
<evidence type="ECO:0000259" key="31">
    <source>
        <dbReference type="Pfam" id="PF02770"/>
    </source>
</evidence>
<sequence>MQQMSTLARIARAPAHILLRSSSTVTSSSTDLYAAAAPQRKEAYNERPSRSESIPRLAKSSSKESATAGKGSYATKDVKPTRDKKARMEKKAMESKSFVANLFRGRAVTEQIFPYPNVLDEEQRSTLQSFVEPTTKFFAEGVNPALNDEKAEVPPEVTKQLAELGAFGLQVPPEYNGLGCNNTQYARLVEIVGANDLGIGIFLGSHQSIGFKGIMLAGTEEQKRKYLPKLATGEHFAAFSLTEPSAGSDAASIRSKAVLSPDGKNYILNGQKIWISNGGIAEIFTVFAQTDVKDEEGNVKEKITAFIVERGMGVKNGAPEKKMGIKCSNTTELYFDDVKIPVENVLGGVGNGFKVAMAILNNGRFGMAAAMSGTMRAVIKKCVDQANSRYQFGNLINSYGAIQEKLARMQMVQYVTESMAYHISGIMDQKHQDFQLEAAISKIYGSEAAWFTTDEAIQLFGGMGFMKETGLERVLRDLRIFRIFEGSNDILRLFVALTGVQYAGGHLRELQKAMKNPMGNLGLVLNEGMTRGLRKIGVRSGGPSLDGQVDGKLKDSAQMLAVGIGMFGETIENLLVKYRTNIVDEQFILKRVADAAIDLYSMAVILSRVTKSLQDNKETVDFEVKLVNTFCHEAAQRVTANLLMTKSKRDVGNFKAMAELAQQMCEKGGAVQEHPLGF</sequence>
<evidence type="ECO:0000256" key="19">
    <source>
        <dbReference type="ARBA" id="ARBA00045422"/>
    </source>
</evidence>
<gene>
    <name evidence="34" type="primary">RvY_00377-1</name>
    <name evidence="34" type="synonym">RvY_00377.1</name>
    <name evidence="34" type="ORF">RvY_00377</name>
</gene>
<keyword evidence="13 28" id="KW-0560">Oxidoreductase</keyword>
<dbReference type="Pfam" id="PF21343">
    <property type="entry name" value="ACAD9-ACADV_C"/>
    <property type="match status" value="1"/>
</dbReference>
<dbReference type="EMBL" id="BDGG01000001">
    <property type="protein sequence ID" value="GAU87547.1"/>
    <property type="molecule type" value="Genomic_DNA"/>
</dbReference>
<protein>
    <recommendedName>
        <fullName evidence="18">Very long-chain specific acyl-CoA dehydrogenase, mitochondrial</fullName>
        <ecNumber evidence="17">1.3.8.9</ecNumber>
    </recommendedName>
</protein>
<keyword evidence="10" id="KW-0276">Fatty acid metabolism</keyword>
<dbReference type="GO" id="GO:0017099">
    <property type="term" value="F:very-long-chain fatty acyl-CoA dehydrogenase activity"/>
    <property type="evidence" value="ECO:0007669"/>
    <property type="project" value="UniProtKB-EC"/>
</dbReference>
<comment type="cofactor">
    <cofactor evidence="1 28">
        <name>FAD</name>
        <dbReference type="ChEBI" id="CHEBI:57692"/>
    </cofactor>
</comment>
<dbReference type="PANTHER" id="PTHR43884:SF11">
    <property type="entry name" value="VERY LONG-CHAIN SPECIFIC ACYL-COA DEHYDROGENASE, MITOCHONDRIAL"/>
    <property type="match status" value="1"/>
</dbReference>
<comment type="catalytic activity">
    <reaction evidence="22">
        <text>oxidized [electron-transfer flavoprotein] + hexadecanoyl-CoA + H(+) = (2E)-hexadecenoyl-CoA + reduced [electron-transfer flavoprotein]</text>
        <dbReference type="Rhea" id="RHEA:43448"/>
        <dbReference type="Rhea" id="RHEA-COMP:10685"/>
        <dbReference type="Rhea" id="RHEA-COMP:10686"/>
        <dbReference type="ChEBI" id="CHEBI:15378"/>
        <dbReference type="ChEBI" id="CHEBI:57379"/>
        <dbReference type="ChEBI" id="CHEBI:57692"/>
        <dbReference type="ChEBI" id="CHEBI:58307"/>
        <dbReference type="ChEBI" id="CHEBI:61526"/>
    </reaction>
    <physiologicalReaction direction="left-to-right" evidence="22">
        <dbReference type="Rhea" id="RHEA:43449"/>
    </physiologicalReaction>
</comment>
<feature type="compositionally biased region" description="Basic and acidic residues" evidence="29">
    <location>
        <begin position="39"/>
        <end position="50"/>
    </location>
</feature>
<dbReference type="PANTHER" id="PTHR43884">
    <property type="entry name" value="ACYL-COA DEHYDROGENASE"/>
    <property type="match status" value="1"/>
</dbReference>
<evidence type="ECO:0000256" key="29">
    <source>
        <dbReference type="SAM" id="MobiDB-lite"/>
    </source>
</evidence>
<evidence type="ECO:0000256" key="25">
    <source>
        <dbReference type="ARBA" id="ARBA00049050"/>
    </source>
</evidence>
<comment type="subcellular location">
    <subcellularLocation>
        <location evidence="2">Mitochondrion inner membrane</location>
        <topology evidence="2">Peripheral membrane protein</topology>
    </subcellularLocation>
</comment>
<evidence type="ECO:0000256" key="13">
    <source>
        <dbReference type="ARBA" id="ARBA00023002"/>
    </source>
</evidence>
<dbReference type="GO" id="GO:0006631">
    <property type="term" value="P:fatty acid metabolic process"/>
    <property type="evidence" value="ECO:0007669"/>
    <property type="project" value="UniProtKB-KW"/>
</dbReference>
<dbReference type="FunFam" id="1.10.540.10:FF:000001">
    <property type="entry name" value="Very long-chain-specific acyl-CoA dehydrogenase, mitochondrial"/>
    <property type="match status" value="1"/>
</dbReference>
<dbReference type="InterPro" id="IPR009075">
    <property type="entry name" value="AcylCo_DH/oxidase_C"/>
</dbReference>
<organism evidence="34 35">
    <name type="scientific">Ramazzottius varieornatus</name>
    <name type="common">Water bear</name>
    <name type="synonym">Tardigrade</name>
    <dbReference type="NCBI Taxonomy" id="947166"/>
    <lineage>
        <taxon>Eukaryota</taxon>
        <taxon>Metazoa</taxon>
        <taxon>Ecdysozoa</taxon>
        <taxon>Tardigrada</taxon>
        <taxon>Eutardigrada</taxon>
        <taxon>Parachela</taxon>
        <taxon>Hypsibioidea</taxon>
        <taxon>Ramazzottiidae</taxon>
        <taxon>Ramazzottius</taxon>
    </lineage>
</organism>
<comment type="caution">
    <text evidence="34">The sequence shown here is derived from an EMBL/GenBank/DDBJ whole genome shotgun (WGS) entry which is preliminary data.</text>
</comment>
<dbReference type="STRING" id="947166.A0A1D1UJX8"/>
<evidence type="ECO:0000256" key="24">
    <source>
        <dbReference type="ARBA" id="ARBA00049038"/>
    </source>
</evidence>
<dbReference type="GO" id="GO:0000062">
    <property type="term" value="F:fatty-acyl-CoA binding"/>
    <property type="evidence" value="ECO:0007669"/>
    <property type="project" value="TreeGrafter"/>
</dbReference>
<evidence type="ECO:0000259" key="32">
    <source>
        <dbReference type="Pfam" id="PF02771"/>
    </source>
</evidence>
<evidence type="ECO:0000313" key="34">
    <source>
        <dbReference type="EMBL" id="GAU87547.1"/>
    </source>
</evidence>
<dbReference type="Pfam" id="PF00441">
    <property type="entry name" value="Acyl-CoA_dh_1"/>
    <property type="match status" value="1"/>
</dbReference>
<dbReference type="InterPro" id="IPR037069">
    <property type="entry name" value="AcylCoA_DH/ox_N_sf"/>
</dbReference>
<evidence type="ECO:0000256" key="18">
    <source>
        <dbReference type="ARBA" id="ARBA00040902"/>
    </source>
</evidence>
<comment type="similarity">
    <text evidence="4 28">Belongs to the acyl-CoA dehydrogenase family.</text>
</comment>